<evidence type="ECO:0000256" key="9">
    <source>
        <dbReference type="PROSITE-ProRule" id="PRU01360"/>
    </source>
</evidence>
<keyword evidence="2 9" id="KW-0813">Transport</keyword>
<dbReference type="Gene3D" id="2.170.130.10">
    <property type="entry name" value="TonB-dependent receptor, plug domain"/>
    <property type="match status" value="1"/>
</dbReference>
<name>A0A017H7B1_9FUSO</name>
<proteinExistence type="inferred from homology"/>
<comment type="similarity">
    <text evidence="9 10">Belongs to the TonB-dependent receptor family.</text>
</comment>
<dbReference type="GO" id="GO:0009279">
    <property type="term" value="C:cell outer membrane"/>
    <property type="evidence" value="ECO:0007669"/>
    <property type="project" value="UniProtKB-SubCell"/>
</dbReference>
<dbReference type="InterPro" id="IPR012910">
    <property type="entry name" value="Plug_dom"/>
</dbReference>
<dbReference type="GO" id="GO:0015344">
    <property type="term" value="F:siderophore uptake transmembrane transporter activity"/>
    <property type="evidence" value="ECO:0007669"/>
    <property type="project" value="TreeGrafter"/>
</dbReference>
<keyword evidence="4 9" id="KW-0812">Transmembrane</keyword>
<dbReference type="Gene3D" id="2.40.170.20">
    <property type="entry name" value="TonB-dependent receptor, beta-barrel domain"/>
    <property type="match status" value="1"/>
</dbReference>
<dbReference type="EMBL" id="AUZI01000012">
    <property type="protein sequence ID" value="KID49335.1"/>
    <property type="molecule type" value="Genomic_DNA"/>
</dbReference>
<dbReference type="RefSeq" id="WP_039121553.1">
    <property type="nucleotide sequence ID" value="NZ_AOJP01000001.1"/>
</dbReference>
<dbReference type="Pfam" id="PF07715">
    <property type="entry name" value="Plug"/>
    <property type="match status" value="1"/>
</dbReference>
<gene>
    <name evidence="13" type="ORF">C095_04075</name>
</gene>
<evidence type="ECO:0000256" key="1">
    <source>
        <dbReference type="ARBA" id="ARBA00004571"/>
    </source>
</evidence>
<keyword evidence="5" id="KW-0732">Signal</keyword>
<comment type="caution">
    <text evidence="13">The sequence shown here is derived from an EMBL/GenBank/DDBJ whole genome shotgun (WGS) entry which is preliminary data.</text>
</comment>
<keyword evidence="8 9" id="KW-0998">Cell outer membrane</keyword>
<sequence>MLKKIGLMAFILSSALYAEENVIKLNESVISSQNFKTNIKNTAANISIITAKEMEEKGAKDLADALRMAPGIMAKNYYGDITFDIGGYSSVHAQKNNIITLDGVKISARDASNIPLSFIERIEIIPNGGGILHGDGASGGVINILSKNIYGKKKKEKISGKISTQIGSESSYKYGLSTNINVTKHLSFMVDYSNHKLNSWREHDQYGKLSSRHQTVSLAGNYNFDSSALTLKYTKNEKQYADGYDLPEEIYFKNRRQVTDSLREYFNSDDFYITYRASLASETELLTYANLYKSTIREREKSKQSEYNKSFFKTQIKQNYSKENYFIVGIDYFSNQLKPYSKGKATGKNSGKKDIGIFAINELKFGKFTFAQGIRYNRANYKYYWRNLAPIPENKRNKEGKQEYNNYAANVELKYDYSNTGMIYGKLSRDFRTPLTREMYYTLNASKLKTQTQKTFELGIKDYIGNVFVSASAFYKKINGEIYYQGTSINGKTEFINYNMGDTRRIGLQVLSEQYFDKITFTESISYLNHKIVDSDFASRKNKEIPMVPNWKAAFGVNYTPIEKLNLNADLVYYGKYFDSDDPENIRARDKGNYTTVSVSANYKFENGLALTARVNNLFNRKYEDYVGYWDNSRQYSPAAGRNYSIGIDYIF</sequence>
<organism evidence="13 14">
    <name type="scientific">Fusobacterium necrophorum subsp. funduliforme B35</name>
    <dbReference type="NCBI Taxonomy" id="1226633"/>
    <lineage>
        <taxon>Bacteria</taxon>
        <taxon>Fusobacteriati</taxon>
        <taxon>Fusobacteriota</taxon>
        <taxon>Fusobacteriia</taxon>
        <taxon>Fusobacteriales</taxon>
        <taxon>Fusobacteriaceae</taxon>
        <taxon>Fusobacterium</taxon>
    </lineage>
</organism>
<feature type="domain" description="TonB-dependent receptor plug" evidence="12">
    <location>
        <begin position="39"/>
        <end position="141"/>
    </location>
</feature>
<accession>A0A017H7B1</accession>
<dbReference type="PATRIC" id="fig|1226633.4.peg.819"/>
<evidence type="ECO:0000256" key="7">
    <source>
        <dbReference type="ARBA" id="ARBA00023136"/>
    </source>
</evidence>
<evidence type="ECO:0000256" key="8">
    <source>
        <dbReference type="ARBA" id="ARBA00023237"/>
    </source>
</evidence>
<dbReference type="PROSITE" id="PS52016">
    <property type="entry name" value="TONB_DEPENDENT_REC_3"/>
    <property type="match status" value="1"/>
</dbReference>
<dbReference type="PROSITE" id="PS01156">
    <property type="entry name" value="TONB_DEPENDENT_REC_2"/>
    <property type="match status" value="1"/>
</dbReference>
<evidence type="ECO:0000259" key="12">
    <source>
        <dbReference type="Pfam" id="PF07715"/>
    </source>
</evidence>
<dbReference type="PANTHER" id="PTHR30069:SF27">
    <property type="entry name" value="BLL4766 PROTEIN"/>
    <property type="match status" value="1"/>
</dbReference>
<evidence type="ECO:0000256" key="3">
    <source>
        <dbReference type="ARBA" id="ARBA00022452"/>
    </source>
</evidence>
<keyword evidence="3 9" id="KW-1134">Transmembrane beta strand</keyword>
<evidence type="ECO:0000259" key="11">
    <source>
        <dbReference type="Pfam" id="PF00593"/>
    </source>
</evidence>
<comment type="subcellular location">
    <subcellularLocation>
        <location evidence="1 9">Cell outer membrane</location>
        <topology evidence="1 9">Multi-pass membrane protein</topology>
    </subcellularLocation>
</comment>
<dbReference type="SUPFAM" id="SSF56935">
    <property type="entry name" value="Porins"/>
    <property type="match status" value="1"/>
</dbReference>
<dbReference type="PANTHER" id="PTHR30069">
    <property type="entry name" value="TONB-DEPENDENT OUTER MEMBRANE RECEPTOR"/>
    <property type="match status" value="1"/>
</dbReference>
<evidence type="ECO:0000256" key="2">
    <source>
        <dbReference type="ARBA" id="ARBA00022448"/>
    </source>
</evidence>
<dbReference type="AlphaFoldDB" id="A0A017H7B1"/>
<evidence type="ECO:0000256" key="5">
    <source>
        <dbReference type="ARBA" id="ARBA00022729"/>
    </source>
</evidence>
<dbReference type="InterPro" id="IPR039426">
    <property type="entry name" value="TonB-dep_rcpt-like"/>
</dbReference>
<keyword evidence="6 10" id="KW-0798">TonB box</keyword>
<evidence type="ECO:0000256" key="10">
    <source>
        <dbReference type="RuleBase" id="RU003357"/>
    </source>
</evidence>
<dbReference type="InterPro" id="IPR010917">
    <property type="entry name" value="TonB_rcpt_CS"/>
</dbReference>
<dbReference type="Proteomes" id="UP000031184">
    <property type="component" value="Unassembled WGS sequence"/>
</dbReference>
<evidence type="ECO:0000256" key="4">
    <source>
        <dbReference type="ARBA" id="ARBA00022692"/>
    </source>
</evidence>
<dbReference type="InterPro" id="IPR000531">
    <property type="entry name" value="Beta-barrel_TonB"/>
</dbReference>
<evidence type="ECO:0000313" key="13">
    <source>
        <dbReference type="EMBL" id="KID49335.1"/>
    </source>
</evidence>
<dbReference type="InterPro" id="IPR037066">
    <property type="entry name" value="Plug_dom_sf"/>
</dbReference>
<evidence type="ECO:0000256" key="6">
    <source>
        <dbReference type="ARBA" id="ARBA00023077"/>
    </source>
</evidence>
<dbReference type="GO" id="GO:0044718">
    <property type="term" value="P:siderophore transmembrane transport"/>
    <property type="evidence" value="ECO:0007669"/>
    <property type="project" value="TreeGrafter"/>
</dbReference>
<evidence type="ECO:0000313" key="14">
    <source>
        <dbReference type="Proteomes" id="UP000031184"/>
    </source>
</evidence>
<feature type="domain" description="TonB-dependent receptor-like beta-barrel" evidence="11">
    <location>
        <begin position="200"/>
        <end position="618"/>
    </location>
</feature>
<dbReference type="OrthoDB" id="78201at2"/>
<keyword evidence="7 9" id="KW-0472">Membrane</keyword>
<dbReference type="Pfam" id="PF00593">
    <property type="entry name" value="TonB_dep_Rec_b-barrel"/>
    <property type="match status" value="1"/>
</dbReference>
<reference evidence="13 14" key="1">
    <citation type="submission" date="2013-08" db="EMBL/GenBank/DDBJ databases">
        <title>An opportunistic ruminal bacterium that causes liver abscesses in cattle.</title>
        <authorList>
            <person name="Benahmed F.H."/>
            <person name="Rasmussen M."/>
            <person name="Harbottle H."/>
            <person name="Soppet D."/>
            <person name="Nagaraja T.G."/>
            <person name="Davidson M."/>
        </authorList>
    </citation>
    <scope>NUCLEOTIDE SEQUENCE [LARGE SCALE GENOMIC DNA]</scope>
    <source>
        <strain evidence="13 14">B35</strain>
    </source>
</reference>
<protein>
    <submittedName>
        <fullName evidence="13">Ligand-gated channel</fullName>
    </submittedName>
</protein>
<dbReference type="InterPro" id="IPR036942">
    <property type="entry name" value="Beta-barrel_TonB_sf"/>
</dbReference>